<comment type="caution">
    <text evidence="1">The sequence shown here is derived from an EMBL/GenBank/DDBJ whole genome shotgun (WGS) entry which is preliminary data.</text>
</comment>
<sequence length="254" mass="26056">MPRPKDKVLDVLHPSNLGKLNGAINASANAKLAQIRNGNFTGPVGMAAALALADYNFSTQNEAFLSASRALELAAAFAVIDGAPSEEELAAASALIAGSDRPTEDEILAAEAFVATATDDTDAGALAAAQETLQLAAAYNVVTSAPSEEELAAASAIIEGAERPTEEEFAAAQAIVDAGEPTNAGVIDAESALLASYKGTLDEDAKARLLEALKISLPSPEQISEAIRASDIVEEPALVQEPDILIEDTASLSE</sequence>
<gene>
    <name evidence="1" type="ORF">EEB11_01865</name>
</gene>
<dbReference type="EMBL" id="RPEM01000001">
    <property type="protein sequence ID" value="TGD45323.1"/>
    <property type="molecule type" value="Genomic_DNA"/>
</dbReference>
<accession>A0ABY2KRG8</accession>
<keyword evidence="2" id="KW-1185">Reference proteome</keyword>
<proteinExistence type="predicted"/>
<protein>
    <submittedName>
        <fullName evidence="1">Uncharacterized protein</fullName>
    </submittedName>
</protein>
<evidence type="ECO:0000313" key="1">
    <source>
        <dbReference type="EMBL" id="TGD45323.1"/>
    </source>
</evidence>
<organism evidence="1 2">
    <name type="scientific">Pseudotabrizicola sediminis</name>
    <dbReference type="NCBI Taxonomy" id="2486418"/>
    <lineage>
        <taxon>Bacteria</taxon>
        <taxon>Pseudomonadati</taxon>
        <taxon>Pseudomonadota</taxon>
        <taxon>Alphaproteobacteria</taxon>
        <taxon>Rhodobacterales</taxon>
        <taxon>Paracoccaceae</taxon>
        <taxon>Pseudotabrizicola</taxon>
    </lineage>
</organism>
<name>A0ABY2KRG8_9RHOB</name>
<dbReference type="Proteomes" id="UP000297741">
    <property type="component" value="Unassembled WGS sequence"/>
</dbReference>
<evidence type="ECO:0000313" key="2">
    <source>
        <dbReference type="Proteomes" id="UP000297741"/>
    </source>
</evidence>
<reference evidence="1 2" key="1">
    <citation type="submission" date="2018-11" db="EMBL/GenBank/DDBJ databases">
        <title>Tabrizicola sp. isolated from sediment of alpine lake.</title>
        <authorList>
            <person name="Liu Z."/>
        </authorList>
    </citation>
    <scope>NUCLEOTIDE SEQUENCE [LARGE SCALE GENOMIC DNA]</scope>
    <source>
        <strain evidence="1 2">DRYC-M-16</strain>
    </source>
</reference>